<reference evidence="1 2" key="1">
    <citation type="journal article" date="2015" name="Nature">
        <title>rRNA introns, odd ribosomes, and small enigmatic genomes across a large radiation of phyla.</title>
        <authorList>
            <person name="Brown C.T."/>
            <person name="Hug L.A."/>
            <person name="Thomas B.C."/>
            <person name="Sharon I."/>
            <person name="Castelle C.J."/>
            <person name="Singh A."/>
            <person name="Wilkins M.J."/>
            <person name="Williams K.H."/>
            <person name="Banfield J.F."/>
        </authorList>
    </citation>
    <scope>NUCLEOTIDE SEQUENCE [LARGE SCALE GENOMIC DNA]</scope>
</reference>
<proteinExistence type="predicted"/>
<dbReference type="PANTHER" id="PTHR32432">
    <property type="entry name" value="CELL DIVISION PROTEIN FTSA-RELATED"/>
    <property type="match status" value="1"/>
</dbReference>
<dbReference type="CDD" id="cd24049">
    <property type="entry name" value="ASKHA_NBD_PilM"/>
    <property type="match status" value="1"/>
</dbReference>
<organism evidence="1 2">
    <name type="scientific">Candidatus Beckwithbacteria bacterium GW2011_GWC2_47_9</name>
    <dbReference type="NCBI Taxonomy" id="1618373"/>
    <lineage>
        <taxon>Bacteria</taxon>
        <taxon>Candidatus Beckwithiibacteriota</taxon>
    </lineage>
</organism>
<protein>
    <submittedName>
        <fullName evidence="1">Type IV pilus assembly protein PilM</fullName>
    </submittedName>
</protein>
<dbReference type="SUPFAM" id="SSF53067">
    <property type="entry name" value="Actin-like ATPase domain"/>
    <property type="match status" value="2"/>
</dbReference>
<dbReference type="InterPro" id="IPR050696">
    <property type="entry name" value="FtsA/MreB"/>
</dbReference>
<dbReference type="PIRSF" id="PIRSF019169">
    <property type="entry name" value="PilM"/>
    <property type="match status" value="1"/>
</dbReference>
<dbReference type="Pfam" id="PF11104">
    <property type="entry name" value="PilM_2"/>
    <property type="match status" value="1"/>
</dbReference>
<dbReference type="Gene3D" id="3.30.1490.300">
    <property type="match status" value="1"/>
</dbReference>
<evidence type="ECO:0000313" key="2">
    <source>
        <dbReference type="Proteomes" id="UP000034772"/>
    </source>
</evidence>
<dbReference type="PANTHER" id="PTHR32432:SF3">
    <property type="entry name" value="ETHANOLAMINE UTILIZATION PROTEIN EUTJ"/>
    <property type="match status" value="1"/>
</dbReference>
<gene>
    <name evidence="1" type="ORF">UY17_C0037G0002</name>
</gene>
<dbReference type="Proteomes" id="UP000034772">
    <property type="component" value="Unassembled WGS sequence"/>
</dbReference>
<dbReference type="EMBL" id="LCOZ01000037">
    <property type="protein sequence ID" value="KKU86906.1"/>
    <property type="molecule type" value="Genomic_DNA"/>
</dbReference>
<accession>A0A0G1TYJ9</accession>
<name>A0A0G1TYJ9_9BACT</name>
<dbReference type="AlphaFoldDB" id="A0A0G1TYJ9"/>
<dbReference type="InterPro" id="IPR005883">
    <property type="entry name" value="PilM"/>
</dbReference>
<sequence length="329" mass="35623">MASFFGLDLGSSQIKVAQAKKAGQGFKLAHLAVESVVNETEAEAIKKVVKSAGIKLSSEVNLALPESEVYTRIVDIPKLSETELNSAIQFEAEQYVPVSLDEVELFHQILPGNDVESKTMKVLLIAVPKARLSKVTVLLDGAGLIPHNLETELFSLKRVLAEPNRYLLLLLLSHKTTDMMVVYKGEPVLMHSLPGGGLALTRSLVSEMGLSEVQAEQYKHAYGLRPDLLEGKVAGVLAPLMSELVSQIEKTYVYLNEQGFKKAPEQVVLAGGGALLPGLTSFLVGKLNTEVVVADPFKNFVKDETFHQLVPTEANPQWSVAVGLAVKGL</sequence>
<evidence type="ECO:0000313" key="1">
    <source>
        <dbReference type="EMBL" id="KKU86906.1"/>
    </source>
</evidence>
<dbReference type="NCBIfam" id="TIGR01175">
    <property type="entry name" value="pilM"/>
    <property type="match status" value="1"/>
</dbReference>
<dbReference type="InterPro" id="IPR043129">
    <property type="entry name" value="ATPase_NBD"/>
</dbReference>
<dbReference type="Gene3D" id="3.30.420.40">
    <property type="match status" value="2"/>
</dbReference>
<comment type="caution">
    <text evidence="1">The sequence shown here is derived from an EMBL/GenBank/DDBJ whole genome shotgun (WGS) entry which is preliminary data.</text>
</comment>